<protein>
    <submittedName>
        <fullName evidence="7">Enoyl-CoA hydratase</fullName>
    </submittedName>
</protein>
<dbReference type="EMBL" id="QQBC01000007">
    <property type="protein sequence ID" value="RDI64976.1"/>
    <property type="molecule type" value="Genomic_DNA"/>
</dbReference>
<dbReference type="PROSITE" id="PS00166">
    <property type="entry name" value="ENOYL_COA_HYDRATASE"/>
    <property type="match status" value="1"/>
</dbReference>
<dbReference type="GO" id="GO:0004300">
    <property type="term" value="F:enoyl-CoA hydratase activity"/>
    <property type="evidence" value="ECO:0007669"/>
    <property type="project" value="UniProtKB-EC"/>
</dbReference>
<organism evidence="7 8">
    <name type="scientific">Nocardia pseudobrasiliensis</name>
    <dbReference type="NCBI Taxonomy" id="45979"/>
    <lineage>
        <taxon>Bacteria</taxon>
        <taxon>Bacillati</taxon>
        <taxon>Actinomycetota</taxon>
        <taxon>Actinomycetes</taxon>
        <taxon>Mycobacteriales</taxon>
        <taxon>Nocardiaceae</taxon>
        <taxon>Nocardia</taxon>
    </lineage>
</organism>
<evidence type="ECO:0000256" key="3">
    <source>
        <dbReference type="ARBA" id="ARBA00022832"/>
    </source>
</evidence>
<dbReference type="Gene3D" id="1.10.12.10">
    <property type="entry name" value="Lyase 2-enoyl-coa Hydratase, Chain A, domain 2"/>
    <property type="match status" value="1"/>
</dbReference>
<evidence type="ECO:0000256" key="1">
    <source>
        <dbReference type="ARBA" id="ARBA00002994"/>
    </source>
</evidence>
<dbReference type="InterPro" id="IPR018376">
    <property type="entry name" value="Enoyl-CoA_hyd/isom_CS"/>
</dbReference>
<dbReference type="PANTHER" id="PTHR43802:SF1">
    <property type="entry name" value="IP11341P-RELATED"/>
    <property type="match status" value="1"/>
</dbReference>
<dbReference type="InterPro" id="IPR029045">
    <property type="entry name" value="ClpP/crotonase-like_dom_sf"/>
</dbReference>
<comment type="catalytic activity">
    <reaction evidence="4">
        <text>a (3S)-3-hydroxyacyl-CoA = a (2E)-enoyl-CoA + H2O</text>
        <dbReference type="Rhea" id="RHEA:16105"/>
        <dbReference type="ChEBI" id="CHEBI:15377"/>
        <dbReference type="ChEBI" id="CHEBI:57318"/>
        <dbReference type="ChEBI" id="CHEBI:58856"/>
        <dbReference type="EC" id="4.2.1.17"/>
    </reaction>
</comment>
<reference evidence="7 8" key="1">
    <citation type="submission" date="2018-07" db="EMBL/GenBank/DDBJ databases">
        <title>Genomic Encyclopedia of Type Strains, Phase IV (KMG-IV): sequencing the most valuable type-strain genomes for metagenomic binning, comparative biology and taxonomic classification.</title>
        <authorList>
            <person name="Goeker M."/>
        </authorList>
    </citation>
    <scope>NUCLEOTIDE SEQUENCE [LARGE SCALE GENOMIC DNA]</scope>
    <source>
        <strain evidence="7 8">DSM 44290</strain>
    </source>
</reference>
<dbReference type="STRING" id="1210086.GCA_001613105_03320"/>
<comment type="function">
    <text evidence="1">Could possibly oxidize fatty acids using specific components.</text>
</comment>
<sequence length="256" mass="27287">MAEHITAIRLNRPERLNAIDFALVAELHDALDAVAADDECKVVILTGTGRGFSAGLDLKDYGEVPEVGAHRHYPAGQTGQNFLASLTEHLRATPQIVIAAVNGPAFGGGLSLALACDLRFAARGASFCSAFIRTGLTGTDAGVSYLLPRLIGAARAFDMIITGRTVDAAEAERMGIVSRVVDDEQLWDEALAAARGIAEYTTFGLRNTKEVLWHNLDTPSMGAAIALENRNQLLAAGQAEVWAYMESYSGRRRGGS</sequence>
<dbReference type="InterPro" id="IPR014748">
    <property type="entry name" value="Enoyl-CoA_hydra_C"/>
</dbReference>
<dbReference type="Proteomes" id="UP000254869">
    <property type="component" value="Unassembled WGS sequence"/>
</dbReference>
<dbReference type="PANTHER" id="PTHR43802">
    <property type="entry name" value="ENOYL-COA HYDRATASE"/>
    <property type="match status" value="1"/>
</dbReference>
<dbReference type="SUPFAM" id="SSF52096">
    <property type="entry name" value="ClpP/crotonase"/>
    <property type="match status" value="1"/>
</dbReference>
<dbReference type="Pfam" id="PF00378">
    <property type="entry name" value="ECH_1"/>
    <property type="match status" value="1"/>
</dbReference>
<name>A0A370I2N8_9NOCA</name>
<evidence type="ECO:0000313" key="8">
    <source>
        <dbReference type="Proteomes" id="UP000254869"/>
    </source>
</evidence>
<dbReference type="Gene3D" id="3.90.226.10">
    <property type="entry name" value="2-enoyl-CoA Hydratase, Chain A, domain 1"/>
    <property type="match status" value="1"/>
</dbReference>
<dbReference type="GO" id="GO:0006631">
    <property type="term" value="P:fatty acid metabolic process"/>
    <property type="evidence" value="ECO:0007669"/>
    <property type="project" value="UniProtKB-KW"/>
</dbReference>
<comment type="catalytic activity">
    <reaction evidence="5">
        <text>a 4-saturated-(3S)-3-hydroxyacyl-CoA = a (3E)-enoyl-CoA + H2O</text>
        <dbReference type="Rhea" id="RHEA:20724"/>
        <dbReference type="ChEBI" id="CHEBI:15377"/>
        <dbReference type="ChEBI" id="CHEBI:58521"/>
        <dbReference type="ChEBI" id="CHEBI:137480"/>
        <dbReference type="EC" id="4.2.1.17"/>
    </reaction>
</comment>
<keyword evidence="3" id="KW-0443">Lipid metabolism</keyword>
<dbReference type="InterPro" id="IPR001753">
    <property type="entry name" value="Enoyl-CoA_hydra/iso"/>
</dbReference>
<evidence type="ECO:0000256" key="2">
    <source>
        <dbReference type="ARBA" id="ARBA00005254"/>
    </source>
</evidence>
<comment type="caution">
    <text evidence="7">The sequence shown here is derived from an EMBL/GenBank/DDBJ whole genome shotgun (WGS) entry which is preliminary data.</text>
</comment>
<accession>A0A370I2N8</accession>
<gene>
    <name evidence="7" type="ORF">DFR76_107354</name>
</gene>
<evidence type="ECO:0000256" key="4">
    <source>
        <dbReference type="ARBA" id="ARBA00023709"/>
    </source>
</evidence>
<proteinExistence type="inferred from homology"/>
<evidence type="ECO:0000256" key="5">
    <source>
        <dbReference type="ARBA" id="ARBA00023717"/>
    </source>
</evidence>
<keyword evidence="8" id="KW-1185">Reference proteome</keyword>
<dbReference type="AlphaFoldDB" id="A0A370I2N8"/>
<dbReference type="CDD" id="cd06558">
    <property type="entry name" value="crotonase-like"/>
    <property type="match status" value="1"/>
</dbReference>
<evidence type="ECO:0000256" key="6">
    <source>
        <dbReference type="RuleBase" id="RU003707"/>
    </source>
</evidence>
<keyword evidence="3" id="KW-0276">Fatty acid metabolism</keyword>
<comment type="similarity">
    <text evidence="2 6">Belongs to the enoyl-CoA hydratase/isomerase family.</text>
</comment>
<evidence type="ECO:0000313" key="7">
    <source>
        <dbReference type="EMBL" id="RDI64976.1"/>
    </source>
</evidence>